<dbReference type="KEGG" id="slr:L21SP2_1493"/>
<evidence type="ECO:0000313" key="1">
    <source>
        <dbReference type="EMBL" id="AHC14890.1"/>
    </source>
</evidence>
<dbReference type="Proteomes" id="UP000018680">
    <property type="component" value="Chromosome"/>
</dbReference>
<dbReference type="HOGENOM" id="CLU_3122477_0_0_12"/>
<dbReference type="AlphaFoldDB" id="V5WGY0"/>
<keyword evidence="2" id="KW-1185">Reference proteome</keyword>
<accession>V5WGY0</accession>
<protein>
    <submittedName>
        <fullName evidence="1">Uncharacterized protein</fullName>
    </submittedName>
</protein>
<evidence type="ECO:0000313" key="2">
    <source>
        <dbReference type="Proteomes" id="UP000018680"/>
    </source>
</evidence>
<sequence length="50" mass="5478">MNLQENGYQNNIFFGVSPMNPGTGESRLHLVCYSDYCYSDYVPVPAAASG</sequence>
<dbReference type="EMBL" id="CP006939">
    <property type="protein sequence ID" value="AHC14890.1"/>
    <property type="molecule type" value="Genomic_DNA"/>
</dbReference>
<organism evidence="1 2">
    <name type="scientific">Salinispira pacifica</name>
    <dbReference type="NCBI Taxonomy" id="1307761"/>
    <lineage>
        <taxon>Bacteria</taxon>
        <taxon>Pseudomonadati</taxon>
        <taxon>Spirochaetota</taxon>
        <taxon>Spirochaetia</taxon>
        <taxon>Spirochaetales</taxon>
        <taxon>Spirochaetaceae</taxon>
        <taxon>Salinispira</taxon>
    </lineage>
</organism>
<reference evidence="1 2" key="1">
    <citation type="journal article" date="2015" name="Stand. Genomic Sci.">
        <title>Complete genome sequence and description of Salinispira pacifica gen. nov., sp. nov., a novel spirochaete isolated form a hypersaline microbial mat.</title>
        <authorList>
            <person name="Ben Hania W."/>
            <person name="Joseph M."/>
            <person name="Schumann P."/>
            <person name="Bunk B."/>
            <person name="Fiebig A."/>
            <person name="Sproer C."/>
            <person name="Klenk H.P."/>
            <person name="Fardeau M.L."/>
            <person name="Spring S."/>
        </authorList>
    </citation>
    <scope>NUCLEOTIDE SEQUENCE [LARGE SCALE GENOMIC DNA]</scope>
    <source>
        <strain evidence="1 2">L21-RPul-D2</strain>
    </source>
</reference>
<proteinExistence type="predicted"/>
<gene>
    <name evidence="1" type="ORF">L21SP2_1493</name>
</gene>
<name>V5WGY0_9SPIO</name>